<dbReference type="HOGENOM" id="CLU_046538_0_0_1"/>
<organism evidence="3 4">
    <name type="scientific">Paramecium tetraurelia</name>
    <dbReference type="NCBI Taxonomy" id="5888"/>
    <lineage>
        <taxon>Eukaryota</taxon>
        <taxon>Sar</taxon>
        <taxon>Alveolata</taxon>
        <taxon>Ciliophora</taxon>
        <taxon>Intramacronucleata</taxon>
        <taxon>Oligohymenophorea</taxon>
        <taxon>Peniculida</taxon>
        <taxon>Parameciidae</taxon>
        <taxon>Paramecium</taxon>
    </lineage>
</organism>
<dbReference type="InterPro" id="IPR005097">
    <property type="entry name" value="Sacchrp_dh_NADP-bd"/>
</dbReference>
<gene>
    <name evidence="3" type="ORF">GSPATT00031402001</name>
</gene>
<evidence type="ECO:0000313" key="3">
    <source>
        <dbReference type="EMBL" id="CAK61171.1"/>
    </source>
</evidence>
<keyword evidence="4" id="KW-1185">Reference proteome</keyword>
<name>A0BRK4_PARTE</name>
<dbReference type="InParanoid" id="A0BRK4"/>
<dbReference type="InterPro" id="IPR023181">
    <property type="entry name" value="Homospermid_syn-like_C"/>
</dbReference>
<dbReference type="Gene3D" id="3.30.360.30">
    <property type="entry name" value="homospermidine synthase like"/>
    <property type="match status" value="1"/>
</dbReference>
<feature type="domain" description="Saccharopine dehydrogenase NADP binding" evidence="1">
    <location>
        <begin position="35"/>
        <end position="172"/>
    </location>
</feature>
<dbReference type="AlphaFoldDB" id="A0BRK4"/>
<dbReference type="KEGG" id="ptm:GSPATT00031402001"/>
<evidence type="ECO:0008006" key="5">
    <source>
        <dbReference type="Google" id="ProtNLM"/>
    </source>
</evidence>
<proteinExistence type="predicted"/>
<dbReference type="Pfam" id="PF03435">
    <property type="entry name" value="Sacchrp_dh_NADP"/>
    <property type="match status" value="1"/>
</dbReference>
<dbReference type="Proteomes" id="UP000000600">
    <property type="component" value="Unassembled WGS sequence"/>
</dbReference>
<evidence type="ECO:0000259" key="1">
    <source>
        <dbReference type="Pfam" id="PF03435"/>
    </source>
</evidence>
<dbReference type="RefSeq" id="XP_001428569.1">
    <property type="nucleotide sequence ID" value="XM_001428532.1"/>
</dbReference>
<feature type="domain" description="Saccharopine dehydrogenase-like C-terminal" evidence="2">
    <location>
        <begin position="179"/>
        <end position="408"/>
    </location>
</feature>
<evidence type="ECO:0000313" key="4">
    <source>
        <dbReference type="Proteomes" id="UP000000600"/>
    </source>
</evidence>
<dbReference type="Pfam" id="PF16653">
    <property type="entry name" value="Sacchrp_dh_C"/>
    <property type="match status" value="1"/>
</dbReference>
<dbReference type="Gene3D" id="3.40.50.720">
    <property type="entry name" value="NAD(P)-binding Rossmann-like Domain"/>
    <property type="match status" value="1"/>
</dbReference>
<reference evidence="3 4" key="1">
    <citation type="journal article" date="2006" name="Nature">
        <title>Global trends of whole-genome duplications revealed by the ciliate Paramecium tetraurelia.</title>
        <authorList>
            <consortium name="Genoscope"/>
            <person name="Aury J.-M."/>
            <person name="Jaillon O."/>
            <person name="Duret L."/>
            <person name="Noel B."/>
            <person name="Jubin C."/>
            <person name="Porcel B.M."/>
            <person name="Segurens B."/>
            <person name="Daubin V."/>
            <person name="Anthouard V."/>
            <person name="Aiach N."/>
            <person name="Arnaiz O."/>
            <person name="Billaut A."/>
            <person name="Beisson J."/>
            <person name="Blanc I."/>
            <person name="Bouhouche K."/>
            <person name="Camara F."/>
            <person name="Duharcourt S."/>
            <person name="Guigo R."/>
            <person name="Gogendeau D."/>
            <person name="Katinka M."/>
            <person name="Keller A.-M."/>
            <person name="Kissmehl R."/>
            <person name="Klotz C."/>
            <person name="Koll F."/>
            <person name="Le Moue A."/>
            <person name="Lepere C."/>
            <person name="Malinsky S."/>
            <person name="Nowacki M."/>
            <person name="Nowak J.K."/>
            <person name="Plattner H."/>
            <person name="Poulain J."/>
            <person name="Ruiz F."/>
            <person name="Serrano V."/>
            <person name="Zagulski M."/>
            <person name="Dessen P."/>
            <person name="Betermier M."/>
            <person name="Weissenbach J."/>
            <person name="Scarpelli C."/>
            <person name="Schachter V."/>
            <person name="Sperling L."/>
            <person name="Meyer E."/>
            <person name="Cohen J."/>
            <person name="Wincker P."/>
        </authorList>
    </citation>
    <scope>NUCLEOTIDE SEQUENCE [LARGE SCALE GENOMIC DNA]</scope>
    <source>
        <strain evidence="3 4">Stock d4-2</strain>
    </source>
</reference>
<protein>
    <recommendedName>
        <fullName evidence="5">Homospermidine synthase</fullName>
    </recommendedName>
</protein>
<sequence length="496" mass="56346">MQKYIINKTILIPYMQLINRGFYQFSQKVNLPKTIGVLGYGAIGKAFTELLLKQHPKANIVILDKHDAFFPNEKRFKTVIYKQTRDNLTQTLDIMGLKEGDTLVDLSTNIGFAEIWALCASKGVRYLNTALEVWDDSEDANSCPQNAEEAYKLTLGYIKDNAKKSPFWQKGPTSLFETGFNPGVISHCVKRGLEDCAKHYLKNPLREYNKSDLRRHLEQKNHSKLAQVLGVHTIHCSETDNQLMAEIPKDVKTKFYNTWSCRGFLTEGLVPAQVARGSHEDTHIPNCYTIRDGKTIVSKIPSVNIWAKSWVPNEDITGVLIPHGEAYSIQDYLSDPETGYSPSQYYVYDYNPLAKEFIRNLPSSATIENTHPEMEVIHPMNFPSMKGWDKVGALLIMKNNRAWWTGSIMDEIDSSKIFNGKFGPTVLQVVAGVYGGFLWTCKHPNIGGHFSEDVETDDLIRIGEHLMGRFISIPVDLNKTKIKDCYKFQSFLCQQI</sequence>
<dbReference type="GeneID" id="5014353"/>
<dbReference type="InterPro" id="IPR032095">
    <property type="entry name" value="Sacchrp_dh-like_C"/>
</dbReference>
<dbReference type="OMA" id="THIPNCY"/>
<accession>A0BRK4</accession>
<dbReference type="OrthoDB" id="2151234at2759"/>
<evidence type="ECO:0000259" key="2">
    <source>
        <dbReference type="Pfam" id="PF16653"/>
    </source>
</evidence>
<dbReference type="EMBL" id="CT868012">
    <property type="protein sequence ID" value="CAK61171.1"/>
    <property type="molecule type" value="Genomic_DNA"/>
</dbReference>